<proteinExistence type="predicted"/>
<reference evidence="3" key="1">
    <citation type="submission" date="2016-08" db="EMBL/GenBank/DDBJ databases">
        <authorList>
            <person name="Varghese N."/>
            <person name="Submissions Spin"/>
        </authorList>
    </citation>
    <scope>NUCLEOTIDE SEQUENCE [LARGE SCALE GENOMIC DNA]</scope>
    <source>
        <strain evidence="3">ERR11</strain>
    </source>
</reference>
<feature type="chain" id="PRO_5008682703" evidence="1">
    <location>
        <begin position="24"/>
        <end position="80"/>
    </location>
</feature>
<organism evidence="2 3">
    <name type="scientific">Bradyrhizobium shewense</name>
    <dbReference type="NCBI Taxonomy" id="1761772"/>
    <lineage>
        <taxon>Bacteria</taxon>
        <taxon>Pseudomonadati</taxon>
        <taxon>Pseudomonadota</taxon>
        <taxon>Alphaproteobacteria</taxon>
        <taxon>Hyphomicrobiales</taxon>
        <taxon>Nitrobacteraceae</taxon>
        <taxon>Bradyrhizobium</taxon>
    </lineage>
</organism>
<name>A0A1C3U3K5_9BRAD</name>
<keyword evidence="3" id="KW-1185">Reference proteome</keyword>
<evidence type="ECO:0000313" key="3">
    <source>
        <dbReference type="Proteomes" id="UP000199184"/>
    </source>
</evidence>
<dbReference type="AlphaFoldDB" id="A0A1C3U3K5"/>
<accession>A0A1C3U3K5</accession>
<dbReference type="EMBL" id="FMAI01000001">
    <property type="protein sequence ID" value="SCB09982.1"/>
    <property type="molecule type" value="Genomic_DNA"/>
</dbReference>
<evidence type="ECO:0000313" key="2">
    <source>
        <dbReference type="EMBL" id="SCB09982.1"/>
    </source>
</evidence>
<sequence>MSAFKILIAATLISTATASSASAAWSFADQEPAAFASMYPDRDVLNGGALTPAGRMGLERPGGAAPVFGAVHVHDHHWRQ</sequence>
<protein>
    <submittedName>
        <fullName evidence="2">Uncharacterized protein</fullName>
    </submittedName>
</protein>
<evidence type="ECO:0000256" key="1">
    <source>
        <dbReference type="SAM" id="SignalP"/>
    </source>
</evidence>
<dbReference type="Proteomes" id="UP000199184">
    <property type="component" value="Unassembled WGS sequence"/>
</dbReference>
<keyword evidence="1" id="KW-0732">Signal</keyword>
<dbReference type="RefSeq" id="WP_028142517.1">
    <property type="nucleotide sequence ID" value="NZ_FMAI01000001.1"/>
</dbReference>
<gene>
    <name evidence="2" type="ORF">GA0061098_1001302</name>
</gene>
<feature type="signal peptide" evidence="1">
    <location>
        <begin position="1"/>
        <end position="23"/>
    </location>
</feature>